<organism evidence="2 3">
    <name type="scientific">Virgibacillus halodenitrificans</name>
    <name type="common">Bacillus halodenitrificans</name>
    <dbReference type="NCBI Taxonomy" id="1482"/>
    <lineage>
        <taxon>Bacteria</taxon>
        <taxon>Bacillati</taxon>
        <taxon>Bacillota</taxon>
        <taxon>Bacilli</taxon>
        <taxon>Bacillales</taxon>
        <taxon>Bacillaceae</taxon>
        <taxon>Virgibacillus</taxon>
    </lineage>
</organism>
<gene>
    <name evidence="2" type="ORF">BME96_06265</name>
</gene>
<keyword evidence="1" id="KW-1133">Transmembrane helix</keyword>
<accession>A0AAC9NKK8</accession>
<protein>
    <submittedName>
        <fullName evidence="2">Uncharacterized protein</fullName>
    </submittedName>
</protein>
<reference evidence="2 3" key="1">
    <citation type="submission" date="2016-11" db="EMBL/GenBank/DDBJ databases">
        <title>Complete genome sequencing of Virgibacillus halodenitrificans PDB-F2.</title>
        <authorList>
            <person name="Sun Z."/>
            <person name="Zhou Y."/>
            <person name="Li H."/>
        </authorList>
    </citation>
    <scope>NUCLEOTIDE SEQUENCE [LARGE SCALE GENOMIC DNA]</scope>
    <source>
        <strain evidence="2 3">PDB-F2</strain>
    </source>
</reference>
<dbReference type="EMBL" id="CP017962">
    <property type="protein sequence ID" value="APC47799.1"/>
    <property type="molecule type" value="Genomic_DNA"/>
</dbReference>
<name>A0AAC9NKK8_VIRHA</name>
<evidence type="ECO:0000256" key="1">
    <source>
        <dbReference type="SAM" id="Phobius"/>
    </source>
</evidence>
<dbReference type="RefSeq" id="WP_071648658.1">
    <property type="nucleotide sequence ID" value="NZ_CP017962.1"/>
</dbReference>
<dbReference type="Proteomes" id="UP000182945">
    <property type="component" value="Chromosome"/>
</dbReference>
<evidence type="ECO:0000313" key="3">
    <source>
        <dbReference type="Proteomes" id="UP000182945"/>
    </source>
</evidence>
<dbReference type="AlphaFoldDB" id="A0AAC9NKK8"/>
<proteinExistence type="predicted"/>
<dbReference type="KEGG" id="vhl:BME96_06265"/>
<keyword evidence="1" id="KW-0812">Transmembrane</keyword>
<feature type="transmembrane region" description="Helical" evidence="1">
    <location>
        <begin position="7"/>
        <end position="29"/>
    </location>
</feature>
<dbReference type="GeneID" id="71513985"/>
<sequence length="198" mass="23751">MRKKRTFIWETGGVIALILIYLSVMTWYYPLSSFSIHKSYTYKPGKILYNDKTYGEIVNAFKKTYEKELVKEFESKGRDLDLTVVKTEYILPLFEQEWLLGTNPVTIKPYKLENMLFEVQHSRDIMLQLLADENYTKEQGNYLLASIKNLLHIEDSIRNIRDEKFITRKELKNSIRNLRGDFRDGFRFYVNPFYERTR</sequence>
<evidence type="ECO:0000313" key="2">
    <source>
        <dbReference type="EMBL" id="APC47799.1"/>
    </source>
</evidence>
<keyword evidence="1" id="KW-0472">Membrane</keyword>